<dbReference type="InterPro" id="IPR050090">
    <property type="entry name" value="Tyrosine_recombinase_XerCD"/>
</dbReference>
<dbReference type="GO" id="GO:0015074">
    <property type="term" value="P:DNA integration"/>
    <property type="evidence" value="ECO:0007669"/>
    <property type="project" value="UniProtKB-KW"/>
</dbReference>
<dbReference type="SUPFAM" id="SSF56349">
    <property type="entry name" value="DNA breaking-rejoining enzymes"/>
    <property type="match status" value="1"/>
</dbReference>
<keyword evidence="4" id="KW-0233">DNA recombination</keyword>
<feature type="domain" description="Core-binding (CB)" evidence="7">
    <location>
        <begin position="9"/>
        <end position="92"/>
    </location>
</feature>
<sequence>MDDLINRHWTWKEALEKYREELHDSGRHAESTIKMRINLLEKVASFALKRGVKTPSESSKTFLQEYFKSRTLANSTRVTQKRYLAHFYEFLEEHYVVIDNIANLLPTPKIYKKERIIPSNDEIRSVYSSVFEKKNPAIISRDLVILDLLLNPAIRVSELVALRVQDVFFEDRLILVTRKGGHQQMLPVKDETLEHIMEMLEYRQSYEQSDSLFITAKRYKGKIRPLGVRGAQKIVAQYLLRNCKLNKLSYGPHLLRHAGGTMMCRNGADLPTVQSILGHKRIETTMIYQHTDDEQRRKAIDRGESFSLLDKKSA</sequence>
<evidence type="ECO:0000256" key="3">
    <source>
        <dbReference type="ARBA" id="ARBA00023125"/>
    </source>
</evidence>
<dbReference type="PANTHER" id="PTHR30349">
    <property type="entry name" value="PHAGE INTEGRASE-RELATED"/>
    <property type="match status" value="1"/>
</dbReference>
<protein>
    <submittedName>
        <fullName evidence="8">Site-specific recombinase XerD</fullName>
    </submittedName>
</protein>
<evidence type="ECO:0000313" key="9">
    <source>
        <dbReference type="Proteomes" id="UP000184603"/>
    </source>
</evidence>
<evidence type="ECO:0000259" key="7">
    <source>
        <dbReference type="PROSITE" id="PS51900"/>
    </source>
</evidence>
<dbReference type="OrthoDB" id="8610787at2"/>
<dbReference type="InterPro" id="IPR010998">
    <property type="entry name" value="Integrase_recombinase_N"/>
</dbReference>
<dbReference type="GO" id="GO:0003677">
    <property type="term" value="F:DNA binding"/>
    <property type="evidence" value="ECO:0007669"/>
    <property type="project" value="UniProtKB-UniRule"/>
</dbReference>
<dbReference type="InterPro" id="IPR002104">
    <property type="entry name" value="Integrase_catalytic"/>
</dbReference>
<dbReference type="InterPro" id="IPR044068">
    <property type="entry name" value="CB"/>
</dbReference>
<dbReference type="Proteomes" id="UP000184603">
    <property type="component" value="Unassembled WGS sequence"/>
</dbReference>
<dbReference type="PROSITE" id="PS51900">
    <property type="entry name" value="CB"/>
    <property type="match status" value="1"/>
</dbReference>
<feature type="domain" description="Tyr recombinase" evidence="6">
    <location>
        <begin position="113"/>
        <end position="301"/>
    </location>
</feature>
<dbReference type="Gene3D" id="1.10.150.130">
    <property type="match status" value="1"/>
</dbReference>
<dbReference type="Pfam" id="PF00589">
    <property type="entry name" value="Phage_integrase"/>
    <property type="match status" value="1"/>
</dbReference>
<evidence type="ECO:0000256" key="5">
    <source>
        <dbReference type="PROSITE-ProRule" id="PRU01248"/>
    </source>
</evidence>
<comment type="similarity">
    <text evidence="1">Belongs to the 'phage' integrase family.</text>
</comment>
<dbReference type="RefSeq" id="WP_073617302.1">
    <property type="nucleotide sequence ID" value="NZ_FRFE01000078.1"/>
</dbReference>
<organism evidence="8 9">
    <name type="scientific">Desulfopila aestuarii DSM 18488</name>
    <dbReference type="NCBI Taxonomy" id="1121416"/>
    <lineage>
        <taxon>Bacteria</taxon>
        <taxon>Pseudomonadati</taxon>
        <taxon>Thermodesulfobacteriota</taxon>
        <taxon>Desulfobulbia</taxon>
        <taxon>Desulfobulbales</taxon>
        <taxon>Desulfocapsaceae</taxon>
        <taxon>Desulfopila</taxon>
    </lineage>
</organism>
<evidence type="ECO:0000256" key="4">
    <source>
        <dbReference type="ARBA" id="ARBA00023172"/>
    </source>
</evidence>
<dbReference type="Gene3D" id="1.10.443.10">
    <property type="entry name" value="Intergrase catalytic core"/>
    <property type="match status" value="1"/>
</dbReference>
<gene>
    <name evidence="8" type="ORF">SAMN02745220_05315</name>
</gene>
<evidence type="ECO:0000259" key="6">
    <source>
        <dbReference type="PROSITE" id="PS51898"/>
    </source>
</evidence>
<dbReference type="PANTHER" id="PTHR30349:SF41">
    <property type="entry name" value="INTEGRASE_RECOMBINASE PROTEIN MJ0367-RELATED"/>
    <property type="match status" value="1"/>
</dbReference>
<reference evidence="8 9" key="1">
    <citation type="submission" date="2016-12" db="EMBL/GenBank/DDBJ databases">
        <authorList>
            <person name="Song W.-J."/>
            <person name="Kurnit D.M."/>
        </authorList>
    </citation>
    <scope>NUCLEOTIDE SEQUENCE [LARGE SCALE GENOMIC DNA]</scope>
    <source>
        <strain evidence="8 9">DSM 18488</strain>
    </source>
</reference>
<keyword evidence="9" id="KW-1185">Reference proteome</keyword>
<dbReference type="AlphaFoldDB" id="A0A1M7YMG3"/>
<dbReference type="STRING" id="1121416.SAMN02745220_05315"/>
<dbReference type="EMBL" id="FRFE01000078">
    <property type="protein sequence ID" value="SHO53785.1"/>
    <property type="molecule type" value="Genomic_DNA"/>
</dbReference>
<keyword evidence="3 5" id="KW-0238">DNA-binding</keyword>
<name>A0A1M7YMG3_9BACT</name>
<dbReference type="InterPro" id="IPR013762">
    <property type="entry name" value="Integrase-like_cat_sf"/>
</dbReference>
<dbReference type="PROSITE" id="PS51898">
    <property type="entry name" value="TYR_RECOMBINASE"/>
    <property type="match status" value="1"/>
</dbReference>
<evidence type="ECO:0000256" key="2">
    <source>
        <dbReference type="ARBA" id="ARBA00022908"/>
    </source>
</evidence>
<accession>A0A1M7YMG3</accession>
<evidence type="ECO:0000313" key="8">
    <source>
        <dbReference type="EMBL" id="SHO53785.1"/>
    </source>
</evidence>
<keyword evidence="2" id="KW-0229">DNA integration</keyword>
<dbReference type="GO" id="GO:0006310">
    <property type="term" value="P:DNA recombination"/>
    <property type="evidence" value="ECO:0007669"/>
    <property type="project" value="UniProtKB-KW"/>
</dbReference>
<dbReference type="InterPro" id="IPR011010">
    <property type="entry name" value="DNA_brk_join_enz"/>
</dbReference>
<evidence type="ECO:0000256" key="1">
    <source>
        <dbReference type="ARBA" id="ARBA00008857"/>
    </source>
</evidence>
<proteinExistence type="inferred from homology"/>